<dbReference type="PROSITE" id="PS51704">
    <property type="entry name" value="GP_PDE"/>
    <property type="match status" value="1"/>
</dbReference>
<protein>
    <submittedName>
        <fullName evidence="2">Glycerophosphoryl diester phosphodiesterase</fullName>
    </submittedName>
</protein>
<dbReference type="InterPro" id="IPR017946">
    <property type="entry name" value="PLC-like_Pdiesterase_TIM-brl"/>
</dbReference>
<dbReference type="OrthoDB" id="384721at2"/>
<dbReference type="Proteomes" id="UP000198855">
    <property type="component" value="Unassembled WGS sequence"/>
</dbReference>
<dbReference type="InterPro" id="IPR030395">
    <property type="entry name" value="GP_PDE_dom"/>
</dbReference>
<evidence type="ECO:0000313" key="2">
    <source>
        <dbReference type="EMBL" id="SFE97690.1"/>
    </source>
</evidence>
<proteinExistence type="predicted"/>
<dbReference type="PANTHER" id="PTHR46211">
    <property type="entry name" value="GLYCEROPHOSPHORYL DIESTER PHOSPHODIESTERASE"/>
    <property type="match status" value="1"/>
</dbReference>
<dbReference type="GO" id="GO:0006629">
    <property type="term" value="P:lipid metabolic process"/>
    <property type="evidence" value="ECO:0007669"/>
    <property type="project" value="InterPro"/>
</dbReference>
<feature type="domain" description="GP-PDE" evidence="1">
    <location>
        <begin position="3"/>
        <end position="241"/>
    </location>
</feature>
<name>A0A1I2EZL5_9BACL</name>
<dbReference type="AlphaFoldDB" id="A0A1I2EZL5"/>
<dbReference type="GO" id="GO:0008081">
    <property type="term" value="F:phosphoric diester hydrolase activity"/>
    <property type="evidence" value="ECO:0007669"/>
    <property type="project" value="InterPro"/>
</dbReference>
<keyword evidence="3" id="KW-1185">Reference proteome</keyword>
<organism evidence="2 3">
    <name type="scientific">Paenibacillus catalpae</name>
    <dbReference type="NCBI Taxonomy" id="1045775"/>
    <lineage>
        <taxon>Bacteria</taxon>
        <taxon>Bacillati</taxon>
        <taxon>Bacillota</taxon>
        <taxon>Bacilli</taxon>
        <taxon>Bacillales</taxon>
        <taxon>Paenibacillaceae</taxon>
        <taxon>Paenibacillus</taxon>
    </lineage>
</organism>
<reference evidence="3" key="1">
    <citation type="submission" date="2016-10" db="EMBL/GenBank/DDBJ databases">
        <authorList>
            <person name="Varghese N."/>
            <person name="Submissions S."/>
        </authorList>
    </citation>
    <scope>NUCLEOTIDE SEQUENCE [LARGE SCALE GENOMIC DNA]</scope>
    <source>
        <strain evidence="3">CGMCC 1.10784</strain>
    </source>
</reference>
<gene>
    <name evidence="2" type="ORF">SAMN05216378_4572</name>
</gene>
<evidence type="ECO:0000313" key="3">
    <source>
        <dbReference type="Proteomes" id="UP000198855"/>
    </source>
</evidence>
<dbReference type="PANTHER" id="PTHR46211:SF1">
    <property type="entry name" value="GLYCEROPHOSPHODIESTER PHOSPHODIESTERASE, CYTOPLASMIC"/>
    <property type="match status" value="1"/>
</dbReference>
<accession>A0A1I2EZL5</accession>
<dbReference type="SUPFAM" id="SSF51695">
    <property type="entry name" value="PLC-like phosphodiesterases"/>
    <property type="match status" value="1"/>
</dbReference>
<dbReference type="Gene3D" id="3.20.20.190">
    <property type="entry name" value="Phosphatidylinositol (PI) phosphodiesterase"/>
    <property type="match status" value="1"/>
</dbReference>
<dbReference type="Pfam" id="PF03009">
    <property type="entry name" value="GDPD"/>
    <property type="match status" value="1"/>
</dbReference>
<sequence>MRNSCVAHRGWSGRAPENTLAAIQLAIDEPDVEWVELDVQLSKDNVPVVIHDYKLKRTTNGRGEVKSLTAAELAALDAGSWFSPLYKGEGVPALSQVLDIARGRIRLNIELKTDGIRYPKLEDYVAWLVKDYGMEDSVVLTSFHAGTLFNANKLTGGSIRTGLILDGWRNSLPVELEQLGAEFLSIEYGRLNSARIELLKKAGIQVMAWTPNDERTIRKLISLDKDLMICTNYPDRWHKALLAAGVW</sequence>
<dbReference type="RefSeq" id="WP_091188742.1">
    <property type="nucleotide sequence ID" value="NZ_FOMT01000005.1"/>
</dbReference>
<evidence type="ECO:0000259" key="1">
    <source>
        <dbReference type="PROSITE" id="PS51704"/>
    </source>
</evidence>
<dbReference type="STRING" id="1045775.SAMN05216378_4572"/>
<dbReference type="EMBL" id="FOMT01000005">
    <property type="protein sequence ID" value="SFE97690.1"/>
    <property type="molecule type" value="Genomic_DNA"/>
</dbReference>